<evidence type="ECO:0000256" key="1">
    <source>
        <dbReference type="SAM" id="Phobius"/>
    </source>
</evidence>
<dbReference type="GO" id="GO:0006813">
    <property type="term" value="P:potassium ion transport"/>
    <property type="evidence" value="ECO:0007669"/>
    <property type="project" value="TreeGrafter"/>
</dbReference>
<dbReference type="GeneID" id="70232067"/>
<keyword evidence="1" id="KW-0472">Membrane</keyword>
<evidence type="ECO:0000313" key="2">
    <source>
        <dbReference type="EMBL" id="KAH3671913.1"/>
    </source>
</evidence>
<sequence length="332" mass="38692">MSVRFVRPFSVGIRSLKQRYPLIDTLRAETRAHPIYIVCLPITTRKLFFFCQYTDLALPDGKESLDAKATKWATRAWNKLEQSQNRVNKAVVDLVQRLLKEIPWTETCFRSIPSQSKITRYLKKYQETEKEHELEKPQDRKLHPKQLAQLDISAEDLEQIPLYYPSTLLSSETIHNELRNEITKGAEYHRKYMFLNLVLLPLTLPFALIPVVPNVPGFYMAYRAYCHFTALNGVKHLRYLLDPQGGENHHLEMIGLETAHNLFLDAKHVVVRTNVLDHIEKSSDMEKLLLDEGSIKTICEAFGIEEFEQNFHVALYQERKRLAQEGLEQKDL</sequence>
<protein>
    <submittedName>
        <fullName evidence="2">Uncharacterized protein</fullName>
    </submittedName>
</protein>
<dbReference type="Pfam" id="PF10173">
    <property type="entry name" value="Mit_KHE1"/>
    <property type="match status" value="1"/>
</dbReference>
<dbReference type="Proteomes" id="UP000769157">
    <property type="component" value="Unassembled WGS sequence"/>
</dbReference>
<reference evidence="2" key="1">
    <citation type="journal article" date="2021" name="Open Biol.">
        <title>Shared evolutionary footprints suggest mitochondrial oxidative damage underlies multiple complex I losses in fungi.</title>
        <authorList>
            <person name="Schikora-Tamarit M.A."/>
            <person name="Marcet-Houben M."/>
            <person name="Nosek J."/>
            <person name="Gabaldon T."/>
        </authorList>
    </citation>
    <scope>NUCLEOTIDE SEQUENCE</scope>
    <source>
        <strain evidence="2">CBS6075</strain>
    </source>
</reference>
<keyword evidence="3" id="KW-1185">Reference proteome</keyword>
<dbReference type="PANTHER" id="PTHR28062">
    <property type="entry name" value="K+-H+ EXCHANGE-LIKE PROTEIN"/>
    <property type="match status" value="1"/>
</dbReference>
<evidence type="ECO:0000313" key="3">
    <source>
        <dbReference type="Proteomes" id="UP000769157"/>
    </source>
</evidence>
<comment type="caution">
    <text evidence="2">The sequence shown here is derived from an EMBL/GenBank/DDBJ whole genome shotgun (WGS) entry which is preliminary data.</text>
</comment>
<dbReference type="OrthoDB" id="5562676at2759"/>
<accession>A0A9P8TA06</accession>
<dbReference type="EMBL" id="JAEUBE010000042">
    <property type="protein sequence ID" value="KAH3671913.1"/>
    <property type="molecule type" value="Genomic_DNA"/>
</dbReference>
<proteinExistence type="predicted"/>
<name>A0A9P8TA06_9ASCO</name>
<dbReference type="PANTHER" id="PTHR28062:SF1">
    <property type="entry name" value="TRANSMEMBRANE PROTEIN"/>
    <property type="match status" value="1"/>
</dbReference>
<keyword evidence="1" id="KW-0812">Transmembrane</keyword>
<gene>
    <name evidence="2" type="ORF">OGAPHI_000099</name>
</gene>
<dbReference type="RefSeq" id="XP_046065028.1">
    <property type="nucleotide sequence ID" value="XM_046201723.1"/>
</dbReference>
<feature type="transmembrane region" description="Helical" evidence="1">
    <location>
        <begin position="192"/>
        <end position="212"/>
    </location>
</feature>
<organism evidence="2 3">
    <name type="scientific">Ogataea philodendri</name>
    <dbReference type="NCBI Taxonomy" id="1378263"/>
    <lineage>
        <taxon>Eukaryota</taxon>
        <taxon>Fungi</taxon>
        <taxon>Dikarya</taxon>
        <taxon>Ascomycota</taxon>
        <taxon>Saccharomycotina</taxon>
        <taxon>Pichiomycetes</taxon>
        <taxon>Pichiales</taxon>
        <taxon>Pichiaceae</taxon>
        <taxon>Ogataea</taxon>
    </lineage>
</organism>
<keyword evidence="1" id="KW-1133">Transmembrane helix</keyword>
<reference evidence="2" key="2">
    <citation type="submission" date="2021-01" db="EMBL/GenBank/DDBJ databases">
        <authorList>
            <person name="Schikora-Tamarit M.A."/>
        </authorList>
    </citation>
    <scope>NUCLEOTIDE SEQUENCE</scope>
    <source>
        <strain evidence="2">CBS6075</strain>
    </source>
</reference>
<dbReference type="GO" id="GO:0005743">
    <property type="term" value="C:mitochondrial inner membrane"/>
    <property type="evidence" value="ECO:0007669"/>
    <property type="project" value="TreeGrafter"/>
</dbReference>
<dbReference type="InterPro" id="IPR018786">
    <property type="entry name" value="Mit_KHE1"/>
</dbReference>
<dbReference type="AlphaFoldDB" id="A0A9P8TA06"/>
<dbReference type="GO" id="GO:1902600">
    <property type="term" value="P:proton transmembrane transport"/>
    <property type="evidence" value="ECO:0007669"/>
    <property type="project" value="TreeGrafter"/>
</dbReference>